<dbReference type="AlphaFoldDB" id="A0A919F7Q6"/>
<evidence type="ECO:0000313" key="4">
    <source>
        <dbReference type="Proteomes" id="UP000623958"/>
    </source>
</evidence>
<protein>
    <recommendedName>
        <fullName evidence="2">Oxidoreductase-like domain-containing protein</fullName>
    </recommendedName>
</protein>
<evidence type="ECO:0000256" key="1">
    <source>
        <dbReference type="SAM" id="MobiDB-lite"/>
    </source>
</evidence>
<dbReference type="InterPro" id="IPR019180">
    <property type="entry name" value="Oxidoreductase-like_N"/>
</dbReference>
<dbReference type="PANTHER" id="PTHR21193">
    <property type="entry name" value="OXIDOREDUCTASE-LIKE DOMAIN-CONTAINING PROTEIN 1"/>
    <property type="match status" value="1"/>
</dbReference>
<dbReference type="RefSeq" id="WP_140722232.1">
    <property type="nucleotide sequence ID" value="NZ_BNBA01000009.1"/>
</dbReference>
<organism evidence="3 4">
    <name type="scientific">Xanthomonas boreopolis</name>
    <dbReference type="NCBI Taxonomy" id="86183"/>
    <lineage>
        <taxon>Bacteria</taxon>
        <taxon>Pseudomonadati</taxon>
        <taxon>Pseudomonadota</taxon>
        <taxon>Gammaproteobacteria</taxon>
        <taxon>Lysobacterales</taxon>
        <taxon>Lysobacteraceae</taxon>
        <taxon>Xanthomonas</taxon>
    </lineage>
</organism>
<dbReference type="InterPro" id="IPR039251">
    <property type="entry name" value="OXLD1"/>
</dbReference>
<feature type="region of interest" description="Disordered" evidence="1">
    <location>
        <begin position="1"/>
        <end position="24"/>
    </location>
</feature>
<reference evidence="3" key="2">
    <citation type="submission" date="2020-09" db="EMBL/GenBank/DDBJ databases">
        <authorList>
            <person name="Sun Q."/>
            <person name="Ohkuma M."/>
        </authorList>
    </citation>
    <scope>NUCLEOTIDE SEQUENCE</scope>
    <source>
        <strain evidence="3">JCM 13306</strain>
    </source>
</reference>
<keyword evidence="4" id="KW-1185">Reference proteome</keyword>
<dbReference type="PANTHER" id="PTHR21193:SF3">
    <property type="entry name" value="OXIDOREDUCTASE-LIKE DOMAIN-CONTAINING PROTEIN 1"/>
    <property type="match status" value="1"/>
</dbReference>
<reference evidence="3" key="1">
    <citation type="journal article" date="2014" name="Int. J. Syst. Evol. Microbiol.">
        <title>Complete genome sequence of Corynebacterium casei LMG S-19264T (=DSM 44701T), isolated from a smear-ripened cheese.</title>
        <authorList>
            <consortium name="US DOE Joint Genome Institute (JGI-PGF)"/>
            <person name="Walter F."/>
            <person name="Albersmeier A."/>
            <person name="Kalinowski J."/>
            <person name="Ruckert C."/>
        </authorList>
    </citation>
    <scope>NUCLEOTIDE SEQUENCE</scope>
    <source>
        <strain evidence="3">JCM 13306</strain>
    </source>
</reference>
<dbReference type="EMBL" id="BNBA01000009">
    <property type="protein sequence ID" value="GHH51841.1"/>
    <property type="molecule type" value="Genomic_DNA"/>
</dbReference>
<dbReference type="Proteomes" id="UP000623958">
    <property type="component" value="Unassembled WGS sequence"/>
</dbReference>
<proteinExistence type="predicted"/>
<comment type="caution">
    <text evidence="3">The sequence shown here is derived from an EMBL/GenBank/DDBJ whole genome shotgun (WGS) entry which is preliminary data.</text>
</comment>
<name>A0A919F7Q6_9XANT</name>
<feature type="domain" description="Oxidoreductase-like" evidence="2">
    <location>
        <begin position="12"/>
        <end position="51"/>
    </location>
</feature>
<accession>A0A919F7Q6</accession>
<sequence>MTDLPDDPLDPRPQPPERPADNECCGSGCPLCVYDLYEEQLAEYRQALARWLERHPGADA</sequence>
<gene>
    <name evidence="3" type="ORF">GCM10009090_14680</name>
</gene>
<evidence type="ECO:0000259" key="2">
    <source>
        <dbReference type="Pfam" id="PF09791"/>
    </source>
</evidence>
<dbReference type="Pfam" id="PF09791">
    <property type="entry name" value="Oxidored-like"/>
    <property type="match status" value="1"/>
</dbReference>
<evidence type="ECO:0000313" key="3">
    <source>
        <dbReference type="EMBL" id="GHH51841.1"/>
    </source>
</evidence>